<organism evidence="7 8">
    <name type="scientific">Corynebacterium glyciniphilum AJ 3170</name>
    <dbReference type="NCBI Taxonomy" id="1404245"/>
    <lineage>
        <taxon>Bacteria</taxon>
        <taxon>Bacillati</taxon>
        <taxon>Actinomycetota</taxon>
        <taxon>Actinomycetes</taxon>
        <taxon>Mycobacteriales</taxon>
        <taxon>Corynebacteriaceae</taxon>
        <taxon>Corynebacterium</taxon>
    </lineage>
</organism>
<evidence type="ECO:0000256" key="4">
    <source>
        <dbReference type="ARBA" id="ARBA00023002"/>
    </source>
</evidence>
<keyword evidence="2" id="KW-0285">Flavoprotein</keyword>
<evidence type="ECO:0000313" key="8">
    <source>
        <dbReference type="Proteomes" id="UP000023703"/>
    </source>
</evidence>
<feature type="domain" description="Pyridoxamine 5'-phosphate oxidase N-terminal" evidence="6">
    <location>
        <begin position="9"/>
        <end position="118"/>
    </location>
</feature>
<evidence type="ECO:0000256" key="1">
    <source>
        <dbReference type="ARBA" id="ARBA00001917"/>
    </source>
</evidence>
<feature type="region of interest" description="Disordered" evidence="5">
    <location>
        <begin position="172"/>
        <end position="194"/>
    </location>
</feature>
<dbReference type="Gene3D" id="2.30.110.10">
    <property type="entry name" value="Electron Transport, Fmn-binding Protein, Chain A"/>
    <property type="match status" value="1"/>
</dbReference>
<dbReference type="Proteomes" id="UP000023703">
    <property type="component" value="Chromosome"/>
</dbReference>
<dbReference type="PANTHER" id="PTHR10851">
    <property type="entry name" value="PYRIDOXINE-5-PHOSPHATE OXIDASE"/>
    <property type="match status" value="1"/>
</dbReference>
<comment type="cofactor">
    <cofactor evidence="1">
        <name>FMN</name>
        <dbReference type="ChEBI" id="CHEBI:58210"/>
    </cofactor>
</comment>
<evidence type="ECO:0000313" key="7">
    <source>
        <dbReference type="EMBL" id="AHW62729.1"/>
    </source>
</evidence>
<dbReference type="eggNOG" id="COG0259">
    <property type="taxonomic scope" value="Bacteria"/>
</dbReference>
<dbReference type="EC" id="1.4.3.5" evidence="7"/>
<dbReference type="SUPFAM" id="SSF50475">
    <property type="entry name" value="FMN-binding split barrel"/>
    <property type="match status" value="1"/>
</dbReference>
<keyword evidence="4 7" id="KW-0560">Oxidoreductase</keyword>
<dbReference type="GO" id="GO:0010181">
    <property type="term" value="F:FMN binding"/>
    <property type="evidence" value="ECO:0007669"/>
    <property type="project" value="InterPro"/>
</dbReference>
<dbReference type="GO" id="GO:0004733">
    <property type="term" value="F:pyridoxamine phosphate oxidase activity"/>
    <property type="evidence" value="ECO:0007669"/>
    <property type="project" value="UniProtKB-EC"/>
</dbReference>
<dbReference type="InterPro" id="IPR000659">
    <property type="entry name" value="Pyridox_Oxase"/>
</dbReference>
<keyword evidence="8" id="KW-1185">Reference proteome</keyword>
<evidence type="ECO:0000256" key="3">
    <source>
        <dbReference type="ARBA" id="ARBA00022643"/>
    </source>
</evidence>
<sequence>MTPSCLFLDHLEESPTAPTLMTLATVGADGYPRTRTVMVSGVGEDGRVYFHTDARSQKVRDIAACPKASLTVLTPDRTRQVTVIGDVVPDTRSGERTAFARRSHYLQLLAWLNDADLAAQTTEERRRLWASFADEHPDLTHSGPPETWAGYAVVPREYLFWTADDAGPSRRVRYTRTTGTSPDNPDWTQEVLPG</sequence>
<keyword evidence="3" id="KW-0288">FMN</keyword>
<dbReference type="OrthoDB" id="9780392at2"/>
<dbReference type="EMBL" id="CP006842">
    <property type="protein sequence ID" value="AHW62729.1"/>
    <property type="molecule type" value="Genomic_DNA"/>
</dbReference>
<dbReference type="HOGENOM" id="CLU_032263_2_3_11"/>
<dbReference type="GO" id="GO:0008615">
    <property type="term" value="P:pyridoxine biosynthetic process"/>
    <property type="evidence" value="ECO:0007669"/>
    <property type="project" value="InterPro"/>
</dbReference>
<proteinExistence type="predicted"/>
<reference evidence="7 8" key="1">
    <citation type="journal article" date="2015" name="Int. J. Syst. Evol. Microbiol.">
        <title>Revisiting Corynebacterium glyciniphilum (ex Kubota et al., 1972) sp. nov., nom. rev., isolated from putrefied banana.</title>
        <authorList>
            <person name="Al-Dilaimi A."/>
            <person name="Bednarz H."/>
            <person name="Lomker A."/>
            <person name="Niehaus K."/>
            <person name="Kalinowski J."/>
            <person name="Ruckert C."/>
        </authorList>
    </citation>
    <scope>NUCLEOTIDE SEQUENCE [LARGE SCALE GENOMIC DNA]</scope>
    <source>
        <strain evidence="7">AJ 3170</strain>
    </source>
</reference>
<dbReference type="InterPro" id="IPR011576">
    <property type="entry name" value="Pyridox_Oxase_N"/>
</dbReference>
<evidence type="ECO:0000256" key="2">
    <source>
        <dbReference type="ARBA" id="ARBA00022630"/>
    </source>
</evidence>
<feature type="compositionally biased region" description="Polar residues" evidence="5">
    <location>
        <begin position="175"/>
        <end position="187"/>
    </location>
</feature>
<protein>
    <submittedName>
        <fullName evidence="7">Putative pyridoxine/pyridoxamine 5-phosphate oxidase</fullName>
        <ecNumber evidence="7">1.4.3.5</ecNumber>
    </submittedName>
</protein>
<dbReference type="AlphaFoldDB" id="X5DN66"/>
<evidence type="ECO:0000259" key="6">
    <source>
        <dbReference type="Pfam" id="PF01243"/>
    </source>
</evidence>
<dbReference type="RefSeq" id="WP_081803724.1">
    <property type="nucleotide sequence ID" value="NZ_CP006842.1"/>
</dbReference>
<dbReference type="PANTHER" id="PTHR10851:SF0">
    <property type="entry name" value="PYRIDOXINE-5'-PHOSPHATE OXIDASE"/>
    <property type="match status" value="1"/>
</dbReference>
<dbReference type="InterPro" id="IPR012349">
    <property type="entry name" value="Split_barrel_FMN-bd"/>
</dbReference>
<accession>X5DN66</accession>
<dbReference type="STRING" id="1404245.CGLY_01405"/>
<gene>
    <name evidence="7" type="primary">pdxH</name>
    <name evidence="7" type="ORF">CGLY_01405</name>
</gene>
<dbReference type="Pfam" id="PF01243">
    <property type="entry name" value="PNPOx_N"/>
    <property type="match status" value="1"/>
</dbReference>
<name>X5DN66_9CORY</name>
<dbReference type="KEGG" id="cgy:CGLY_01405"/>
<evidence type="ECO:0000256" key="5">
    <source>
        <dbReference type="SAM" id="MobiDB-lite"/>
    </source>
</evidence>